<keyword evidence="4" id="KW-1185">Reference proteome</keyword>
<gene>
    <name evidence="2" type="ORF">C6T65_29180</name>
    <name evidence="1" type="ORF">I5589_12545</name>
</gene>
<organism evidence="2 3">
    <name type="scientific">Burkholderia vietnamiensis</name>
    <dbReference type="NCBI Taxonomy" id="60552"/>
    <lineage>
        <taxon>Bacteria</taxon>
        <taxon>Pseudomonadati</taxon>
        <taxon>Pseudomonadota</taxon>
        <taxon>Betaproteobacteria</taxon>
        <taxon>Burkholderiales</taxon>
        <taxon>Burkholderiaceae</taxon>
        <taxon>Burkholderia</taxon>
        <taxon>Burkholderia cepacia complex</taxon>
    </lineage>
</organism>
<dbReference type="EMBL" id="JADVKH010000022">
    <property type="protein sequence ID" value="MBJ9687907.1"/>
    <property type="molecule type" value="Genomic_DNA"/>
</dbReference>
<sequence length="463" mass="49653">MSLFEKVLTALSPEQEHAASNGAVNRPRRNLMLGAGAVAIGLANARAADAAGNEAGHAGIDRSCRVSAARLDKLVADAYPLFNKPAILPAFDPKTHGARFDVDLHRLVTYTVNPQSGEKIKVSGLLALPVGASGKLPLVSWQHGTILSFDQVPSNLVLLADPDRQLTDAADSLETLFNVHRFAAQGYAVIAADYVGKGPFRDGRGEAYAVKDVTVRTCVDVLTAGEAAMRALGVAPSKLFLHGWSQGALNTQWLHQALRKQSRPIAATAVASPFNDLSEAWRFWAGAQTFALPRGVQAYPALPDWISLCMIVTLGSYELQYGLKGLMKSAIRPEFQHLAAQYWSDYTLDAERAKSLPTGAGLLNPGFFEHYTATQNSAFLRQLAANRATYWNYDSPIRFDYGLADEAIHPAMVYPVLAAGGSYVSGVAVPAASHRGTFLAGLYGDASTLGGAENILAWFDGLR</sequence>
<evidence type="ECO:0000313" key="1">
    <source>
        <dbReference type="EMBL" id="MBJ9687907.1"/>
    </source>
</evidence>
<dbReference type="GO" id="GO:0004806">
    <property type="term" value="F:triacylglycerol lipase activity"/>
    <property type="evidence" value="ECO:0007669"/>
    <property type="project" value="InterPro"/>
</dbReference>
<dbReference type="RefSeq" id="WP_059461299.1">
    <property type="nucleotide sequence ID" value="NZ_CADESV010000008.1"/>
</dbReference>
<dbReference type="Proteomes" id="UP000237632">
    <property type="component" value="Unassembled WGS sequence"/>
</dbReference>
<dbReference type="Proteomes" id="UP000808215">
    <property type="component" value="Unassembled WGS sequence"/>
</dbReference>
<dbReference type="Gene3D" id="3.40.50.1820">
    <property type="entry name" value="alpha/beta hydrolase"/>
    <property type="match status" value="1"/>
</dbReference>
<protein>
    <submittedName>
        <fullName evidence="2">Lysophospholipase</fullName>
    </submittedName>
</protein>
<reference evidence="1 4" key="2">
    <citation type="submission" date="2020-11" db="EMBL/GenBank/DDBJ databases">
        <title>Enhanced detection system for hospital associated transmission using whole genome sequencing surveillance.</title>
        <authorList>
            <person name="Harrison L.H."/>
            <person name="Van Tyne D."/>
            <person name="Marsh J.W."/>
            <person name="Griffith M.P."/>
            <person name="Snyder D.J."/>
            <person name="Cooper V.S."/>
            <person name="Mustapha M."/>
        </authorList>
    </citation>
    <scope>NUCLEOTIDE SEQUENCE [LARGE SCALE GENOMIC DNA]</scope>
    <source>
        <strain evidence="1 4">BC00020</strain>
    </source>
</reference>
<evidence type="ECO:0000313" key="4">
    <source>
        <dbReference type="Proteomes" id="UP000808215"/>
    </source>
</evidence>
<name>A0A132DTV2_BURVI</name>
<dbReference type="EMBL" id="PVHK01000224">
    <property type="protein sequence ID" value="PRH38907.1"/>
    <property type="molecule type" value="Genomic_DNA"/>
</dbReference>
<evidence type="ECO:0000313" key="2">
    <source>
        <dbReference type="EMBL" id="PRH38907.1"/>
    </source>
</evidence>
<dbReference type="GO" id="GO:0016042">
    <property type="term" value="P:lipid catabolic process"/>
    <property type="evidence" value="ECO:0007669"/>
    <property type="project" value="InterPro"/>
</dbReference>
<reference evidence="2 3" key="1">
    <citation type="submission" date="2018-03" db="EMBL/GenBank/DDBJ databases">
        <authorList>
            <person name="Nguyen K."/>
            <person name="Fouts D."/>
            <person name="Sutton G."/>
        </authorList>
    </citation>
    <scope>NUCLEOTIDE SEQUENCE [LARGE SCALE GENOMIC DNA]</scope>
    <source>
        <strain evidence="2 3">AU3578</strain>
    </source>
</reference>
<dbReference type="AlphaFoldDB" id="A0A132DTV2"/>
<dbReference type="InterPro" id="IPR005152">
    <property type="entry name" value="Lipase_secreted"/>
</dbReference>
<proteinExistence type="predicted"/>
<evidence type="ECO:0000313" key="3">
    <source>
        <dbReference type="Proteomes" id="UP000237632"/>
    </source>
</evidence>
<comment type="caution">
    <text evidence="2">The sequence shown here is derived from an EMBL/GenBank/DDBJ whole genome shotgun (WGS) entry which is preliminary data.</text>
</comment>
<accession>A0A132DTV2</accession>
<dbReference type="PANTHER" id="PTHR34853">
    <property type="match status" value="1"/>
</dbReference>
<dbReference type="InterPro" id="IPR029058">
    <property type="entry name" value="AB_hydrolase_fold"/>
</dbReference>
<dbReference type="PANTHER" id="PTHR34853:SF1">
    <property type="entry name" value="LIPASE 5"/>
    <property type="match status" value="1"/>
</dbReference>
<dbReference type="SUPFAM" id="SSF53474">
    <property type="entry name" value="alpha/beta-Hydrolases"/>
    <property type="match status" value="1"/>
</dbReference>